<evidence type="ECO:0000313" key="2">
    <source>
        <dbReference type="Proteomes" id="UP000309215"/>
    </source>
</evidence>
<evidence type="ECO:0000313" key="1">
    <source>
        <dbReference type="EMBL" id="TKD09554.1"/>
    </source>
</evidence>
<proteinExistence type="predicted"/>
<dbReference type="OrthoDB" id="9817152at2"/>
<gene>
    <name evidence="1" type="ORF">E8A74_12590</name>
</gene>
<organism evidence="1 2">
    <name type="scientific">Polyangium fumosum</name>
    <dbReference type="NCBI Taxonomy" id="889272"/>
    <lineage>
        <taxon>Bacteria</taxon>
        <taxon>Pseudomonadati</taxon>
        <taxon>Myxococcota</taxon>
        <taxon>Polyangia</taxon>
        <taxon>Polyangiales</taxon>
        <taxon>Polyangiaceae</taxon>
        <taxon>Polyangium</taxon>
    </lineage>
</organism>
<dbReference type="AlphaFoldDB" id="A0A4U1JEM7"/>
<dbReference type="RefSeq" id="WP_136929227.1">
    <property type="nucleotide sequence ID" value="NZ_SSMQ01000010.1"/>
</dbReference>
<dbReference type="EMBL" id="SSMQ01000010">
    <property type="protein sequence ID" value="TKD09554.1"/>
    <property type="molecule type" value="Genomic_DNA"/>
</dbReference>
<comment type="caution">
    <text evidence="1">The sequence shown here is derived from an EMBL/GenBank/DDBJ whole genome shotgun (WGS) entry which is preliminary data.</text>
</comment>
<dbReference type="PROSITE" id="PS50007">
    <property type="entry name" value="PIPLC_X_DOMAIN"/>
    <property type="match status" value="1"/>
</dbReference>
<accession>A0A4U1JEM7</accession>
<dbReference type="Proteomes" id="UP000309215">
    <property type="component" value="Unassembled WGS sequence"/>
</dbReference>
<keyword evidence="2" id="KW-1185">Reference proteome</keyword>
<sequence length="562" mass="63023">MSGERFYMAHPGALLIPAEHLDEEGIAGLAGEERALLQGRLGVSEEHIALFNRGYRLYRARAASLHARAPGSWLPPRKANLLLATDPARVRPYAEPFLGTTWFLYASDLDPTRSHEEYVCYQLFHVERLAFLKALRAAVCFNLSYFLDRTEDELHDFSRAASRATRPDAPAFVALARALPWIRTLYHLPLREPPPGRSEGLGHVDGADLLIPKEVRPDLLALFGAFDAAAREMQASFLAAQAAESAEGPTPVDIVCRFLAEERPDVVLVDPSGKVVYRPEDADQLDDARAALAPLVSTRVAESLREDLRVVSEKSRAVLASLRDPDVLRRTSTEVDLEGGVYIRADLRRIVYELRQPGFDPLREEAPPYHRQLLAARVVHEWGHLVHEAGRVRVPEARKREYEAALGCVEADWETLVAHMPARLAEDVTHELEELRADPASPGPALARGTLTRIADYASNVFFRSYLRSEELQSYIRTNVRHHLNEDLGPLAQLARHALELQYLGLASSGDPLPYFLETSYFDAYFVRTQVYAEGEIRGLLHSMQRLCQCYELDPEAFVGMP</sequence>
<name>A0A4U1JEM7_9BACT</name>
<protein>
    <submittedName>
        <fullName evidence="1">Uncharacterized protein</fullName>
    </submittedName>
</protein>
<reference evidence="1 2" key="1">
    <citation type="submission" date="2019-04" db="EMBL/GenBank/DDBJ databases">
        <authorList>
            <person name="Li Y."/>
            <person name="Wang J."/>
        </authorList>
    </citation>
    <scope>NUCLEOTIDE SEQUENCE [LARGE SCALE GENOMIC DNA]</scope>
    <source>
        <strain evidence="1 2">DSM 14668</strain>
    </source>
</reference>